<dbReference type="GO" id="GO:0046872">
    <property type="term" value="F:metal ion binding"/>
    <property type="evidence" value="ECO:0007669"/>
    <property type="project" value="UniProtKB-KW"/>
</dbReference>
<dbReference type="Proteomes" id="UP000051999">
    <property type="component" value="Unassembled WGS sequence"/>
</dbReference>
<sequence length="411" mass="46062">MLIQQVHINNQSDLQDVRIEDGVFKAIDQHLTPKDNEQVIDATGKLLLPPLIDPHVHLDATQTAGDPEWNQSGTLFDGIRIWSERKKTLTIEDVKERAKETLRKQIANGIQVVRSHVDVTDPSFTALKALLEVKKEMADEVELQLVAFPQEGILSFPHGKQLMEEAVKLGADVIGGIPHFEFTREYGIESLHFIGDLAQKYDRLIDVHCDEIDDPASRHLETLATIAYETGLSDRVTASHTTALGSYNNAYAYKLFRLLRMADINMIANPLVNTNLGGRFDTYPKRRGMTRVKELNEDGINVAFGEDDVRDPWYPMGNGNMLDPVSMGLHVGHLMGYDEINGSYQFVTSHAAKALHITDHYGIEVGKPGNCIVYNNSDFYNVLNEHSEVLYSIRGGRVIAQTTPKVTKLNF</sequence>
<dbReference type="STRING" id="1114972.FD35_GL002245"/>
<dbReference type="FunFam" id="3.20.20.140:FF:000019">
    <property type="entry name" value="Cytosine deaminase"/>
    <property type="match status" value="1"/>
</dbReference>
<dbReference type="AlphaFoldDB" id="A0A0R1RSC6"/>
<dbReference type="SUPFAM" id="SSF51338">
    <property type="entry name" value="Composite domain of metallo-dependent hydrolases"/>
    <property type="match status" value="1"/>
</dbReference>
<reference evidence="4 5" key="1">
    <citation type="journal article" date="2015" name="Genome Announc.">
        <title>Expanding the biotechnology potential of lactobacilli through comparative genomics of 213 strains and associated genera.</title>
        <authorList>
            <person name="Sun Z."/>
            <person name="Harris H.M."/>
            <person name="McCann A."/>
            <person name="Guo C."/>
            <person name="Argimon S."/>
            <person name="Zhang W."/>
            <person name="Yang X."/>
            <person name="Jeffery I.B."/>
            <person name="Cooney J.C."/>
            <person name="Kagawa T.F."/>
            <person name="Liu W."/>
            <person name="Song Y."/>
            <person name="Salvetti E."/>
            <person name="Wrobel A."/>
            <person name="Rasinkangas P."/>
            <person name="Parkhill J."/>
            <person name="Rea M.C."/>
            <person name="O'Sullivan O."/>
            <person name="Ritari J."/>
            <person name="Douillard F.P."/>
            <person name="Paul Ross R."/>
            <person name="Yang R."/>
            <person name="Briner A.E."/>
            <person name="Felis G.E."/>
            <person name="de Vos W.M."/>
            <person name="Barrangou R."/>
            <person name="Klaenhammer T.R."/>
            <person name="Caufield P.W."/>
            <person name="Cui Y."/>
            <person name="Zhang H."/>
            <person name="O'Toole P.W."/>
        </authorList>
    </citation>
    <scope>NUCLEOTIDE SEQUENCE [LARGE SCALE GENOMIC DNA]</scope>
    <source>
        <strain evidence="4 5">DSM 15814</strain>
    </source>
</reference>
<dbReference type="InterPro" id="IPR052349">
    <property type="entry name" value="Metallo-hydrolase_Enzymes"/>
</dbReference>
<keyword evidence="2" id="KW-0378">Hydrolase</keyword>
<evidence type="ECO:0000256" key="2">
    <source>
        <dbReference type="ARBA" id="ARBA00022801"/>
    </source>
</evidence>
<dbReference type="Gene3D" id="3.20.20.140">
    <property type="entry name" value="Metal-dependent hydrolases"/>
    <property type="match status" value="1"/>
</dbReference>
<keyword evidence="5" id="KW-1185">Reference proteome</keyword>
<dbReference type="Gene3D" id="2.30.40.10">
    <property type="entry name" value="Urease, subunit C, domain 1"/>
    <property type="match status" value="1"/>
</dbReference>
<accession>A0A0R1RSC6</accession>
<evidence type="ECO:0000313" key="5">
    <source>
        <dbReference type="Proteomes" id="UP000051999"/>
    </source>
</evidence>
<dbReference type="GO" id="GO:0004131">
    <property type="term" value="F:cytosine deaminase activity"/>
    <property type="evidence" value="ECO:0007669"/>
    <property type="project" value="TreeGrafter"/>
</dbReference>
<comment type="caution">
    <text evidence="4">The sequence shown here is derived from an EMBL/GenBank/DDBJ whole genome shotgun (WGS) entry which is preliminary data.</text>
</comment>
<dbReference type="PANTHER" id="PTHR32027:SF0">
    <property type="entry name" value="CYTOSINE DEAMINASE"/>
    <property type="match status" value="1"/>
</dbReference>
<keyword evidence="1" id="KW-0479">Metal-binding</keyword>
<dbReference type="Pfam" id="PF07969">
    <property type="entry name" value="Amidohydro_3"/>
    <property type="match status" value="1"/>
</dbReference>
<dbReference type="GO" id="GO:0006209">
    <property type="term" value="P:cytosine catabolic process"/>
    <property type="evidence" value="ECO:0007669"/>
    <property type="project" value="TreeGrafter"/>
</dbReference>
<dbReference type="eggNOG" id="COG0402">
    <property type="taxonomic scope" value="Bacteria"/>
</dbReference>
<feature type="domain" description="Amidohydrolase 3" evidence="3">
    <location>
        <begin position="38"/>
        <end position="399"/>
    </location>
</feature>
<dbReference type="InterPro" id="IPR013108">
    <property type="entry name" value="Amidohydro_3"/>
</dbReference>
<dbReference type="OrthoDB" id="9815027at2"/>
<protein>
    <submittedName>
        <fullName evidence="4">Cytosine deaminase</fullName>
    </submittedName>
</protein>
<dbReference type="NCBIfam" id="NF005748">
    <property type="entry name" value="PRK07572.1"/>
    <property type="match status" value="1"/>
</dbReference>
<dbReference type="PANTHER" id="PTHR32027">
    <property type="entry name" value="CYTOSINE DEAMINASE"/>
    <property type="match status" value="1"/>
</dbReference>
<name>A0A0R1RSC6_9LACO</name>
<dbReference type="GO" id="GO:0035888">
    <property type="term" value="F:isoguanine deaminase activity"/>
    <property type="evidence" value="ECO:0007669"/>
    <property type="project" value="TreeGrafter"/>
</dbReference>
<organism evidence="4 5">
    <name type="scientific">Furfurilactobacillus rossiae DSM 15814</name>
    <dbReference type="NCBI Taxonomy" id="1114972"/>
    <lineage>
        <taxon>Bacteria</taxon>
        <taxon>Bacillati</taxon>
        <taxon>Bacillota</taxon>
        <taxon>Bacilli</taxon>
        <taxon>Lactobacillales</taxon>
        <taxon>Lactobacillaceae</taxon>
        <taxon>Furfurilactobacillus</taxon>
    </lineage>
</organism>
<dbReference type="InterPro" id="IPR032466">
    <property type="entry name" value="Metal_Hydrolase"/>
</dbReference>
<dbReference type="RefSeq" id="WP_017262846.1">
    <property type="nucleotide sequence ID" value="NZ_AUAW01000006.1"/>
</dbReference>
<evidence type="ECO:0000259" key="3">
    <source>
        <dbReference type="Pfam" id="PF07969"/>
    </source>
</evidence>
<proteinExistence type="predicted"/>
<dbReference type="PATRIC" id="fig|1114972.6.peg.2298"/>
<gene>
    <name evidence="4" type="ORF">FD35_GL002245</name>
</gene>
<evidence type="ECO:0000313" key="4">
    <source>
        <dbReference type="EMBL" id="KRL56203.1"/>
    </source>
</evidence>
<dbReference type="NCBIfam" id="NF006685">
    <property type="entry name" value="PRK09230.1"/>
    <property type="match status" value="1"/>
</dbReference>
<dbReference type="InterPro" id="IPR011059">
    <property type="entry name" value="Metal-dep_hydrolase_composite"/>
</dbReference>
<dbReference type="EMBL" id="AZFF01000005">
    <property type="protein sequence ID" value="KRL56203.1"/>
    <property type="molecule type" value="Genomic_DNA"/>
</dbReference>
<evidence type="ECO:0000256" key="1">
    <source>
        <dbReference type="ARBA" id="ARBA00022723"/>
    </source>
</evidence>
<dbReference type="CDD" id="cd01293">
    <property type="entry name" value="Bact_CD"/>
    <property type="match status" value="1"/>
</dbReference>
<dbReference type="SUPFAM" id="SSF51556">
    <property type="entry name" value="Metallo-dependent hydrolases"/>
    <property type="match status" value="1"/>
</dbReference>